<reference evidence="4 5" key="2">
    <citation type="journal article" date="2012" name="Open Biol.">
        <title>Characteristics of nucleosomes and linker DNA regions on the genome of the basidiomycete Mixia osmundae revealed by mono- and dinucleosome mapping.</title>
        <authorList>
            <person name="Nishida H."/>
            <person name="Kondo S."/>
            <person name="Matsumoto T."/>
            <person name="Suzuki Y."/>
            <person name="Yoshikawa H."/>
            <person name="Taylor T.D."/>
            <person name="Sugiyama J."/>
        </authorList>
    </citation>
    <scope>NUCLEOTIDE SEQUENCE [LARGE SCALE GENOMIC DNA]</scope>
    <source>
        <strain evidence="5">CBS 9802 / IAM 14324 / JCM 22182 / KY 12970</strain>
    </source>
</reference>
<proteinExistence type="predicted"/>
<feature type="region of interest" description="Disordered" evidence="1">
    <location>
        <begin position="358"/>
        <end position="388"/>
    </location>
</feature>
<feature type="compositionally biased region" description="Basic and acidic residues" evidence="1">
    <location>
        <begin position="364"/>
        <end position="378"/>
    </location>
</feature>
<dbReference type="EMBL" id="BABT02000129">
    <property type="protein sequence ID" value="GAA97634.1"/>
    <property type="molecule type" value="Genomic_DNA"/>
</dbReference>
<sequence length="1053" mass="115077">MATNEIHSSSSGPPLPGATAPMTPIAPRSWTTLVLTRMMANMPAKWDKRISLVQGEPCQVGRSSSTDPTRKSRFQNGYFDCPTMSRDHGRFELDQDGQVWYYDTSSNGTAVSSSTHRLLEVPKRGRIAVDQHSLIRFAVKSKNQVSVVATLEPPSVDGLTSLTIAQHDDRVFSLDADISASVPVKSADEHSAVDLHENEDEVDDSSSERLASSVETTPATSPAIAKLAVYKATAPGSEPSESSEPDYFPGHGPMQYDQDEELGSAGVDIVRDGHINQVLERVATHMSARAASFGAPPSASEHDDLDDRSDEEDANLDETSSVGDRSESDEQISLDALDNSDDFGSDLESDHGSEAIFSQSKLDNLFDPRYESEPDSPRSDSSSANEREHDNLVTESEMFHAGHTDAKPADIEKPSLQVKPVEQIQGVALMHEPANKVTAKTLYNYAVKLQEIVESTFDGLPLVSFSELQQCGWEADDVLDHCHDALDRMHTLAEFHMFRGALRTYMPSILLVYPHAPAIQIRYRRQLRKTYVQLKAQLQQILFCLVTVDSGSSSHWQYLEWISFCSTEVQLLGCSDSQCMAQRIGHKFRGQTRAGCEDGVGALPDDGDECESDDDESVTEDAEADGMRTQDVLVDWALSVGEIFDDAFDGLPHNSIDELLNYGWDLPAVAQHCQSLSDKFDNSCYIWLSHPHYGRRGYPPQLPEEGLAAALQPANSALRQLLCRTYYGLSAEFETLSMIAMRCERPVPPIGESTMSIFLAWHHLFADEAQNLGITTEQRQAQIKRMTGYAGPDEQLELGKPAACQVTAIEHCKPAEKACQSADQVTAAEPLGEGPAGQADGLVTPMTPSEVSQEHVREACPSPVPPKSLAVYLRVIREATALREKVNQTQECGLNDYPAGNLFDEDDPHKTWSDIASASASESLAGKTASGESLIVEELTKHPERLGNQPYAQMPALTVQEASSIREPVEHTDRDYHDTPIALPAGNKRKRDAEPLDLLEGEATSRETDDTPHRKRAETASLKARIALAVSGLAAASIATFAGLATLGAYAAD</sequence>
<dbReference type="SUPFAM" id="SSF49879">
    <property type="entry name" value="SMAD/FHA domain"/>
    <property type="match status" value="1"/>
</dbReference>
<dbReference type="InterPro" id="IPR008984">
    <property type="entry name" value="SMAD_FHA_dom_sf"/>
</dbReference>
<evidence type="ECO:0000256" key="1">
    <source>
        <dbReference type="SAM" id="MobiDB-lite"/>
    </source>
</evidence>
<feature type="compositionally biased region" description="Polar residues" evidence="1">
    <location>
        <begin position="1"/>
        <end position="12"/>
    </location>
</feature>
<name>G7E474_MIXOS</name>
<comment type="caution">
    <text evidence="4">The sequence shown here is derived from an EMBL/GenBank/DDBJ whole genome shotgun (WGS) entry which is preliminary data.</text>
</comment>
<dbReference type="Proteomes" id="UP000009131">
    <property type="component" value="Unassembled WGS sequence"/>
</dbReference>
<dbReference type="InterPro" id="IPR000253">
    <property type="entry name" value="FHA_dom"/>
</dbReference>
<accession>G7E474</accession>
<feature type="region of interest" description="Disordered" evidence="1">
    <location>
        <begin position="600"/>
        <end position="622"/>
    </location>
</feature>
<dbReference type="InParanoid" id="G7E474"/>
<feature type="region of interest" description="Disordered" evidence="1">
    <location>
        <begin position="975"/>
        <end position="1017"/>
    </location>
</feature>
<reference evidence="4 5" key="1">
    <citation type="journal article" date="2011" name="J. Gen. Appl. Microbiol.">
        <title>Draft genome sequencing of the enigmatic basidiomycete Mixia osmundae.</title>
        <authorList>
            <person name="Nishida H."/>
            <person name="Nagatsuka Y."/>
            <person name="Sugiyama J."/>
        </authorList>
    </citation>
    <scope>NUCLEOTIDE SEQUENCE [LARGE SCALE GENOMIC DNA]</scope>
    <source>
        <strain evidence="5">CBS 9802 / IAM 14324 / JCM 22182 / KY 12970</strain>
    </source>
</reference>
<gene>
    <name evidence="4" type="primary">Mo04312</name>
    <name evidence="4" type="ORF">E5Q_04312</name>
</gene>
<feature type="region of interest" description="Disordered" evidence="1">
    <location>
        <begin position="185"/>
        <end position="218"/>
    </location>
</feature>
<feature type="compositionally biased region" description="Acidic residues" evidence="1">
    <location>
        <begin position="605"/>
        <end position="622"/>
    </location>
</feature>
<keyword evidence="2" id="KW-1133">Transmembrane helix</keyword>
<evidence type="ECO:0000256" key="2">
    <source>
        <dbReference type="SAM" id="Phobius"/>
    </source>
</evidence>
<organism evidence="4 5">
    <name type="scientific">Mixia osmundae (strain CBS 9802 / IAM 14324 / JCM 22182 / KY 12970)</name>
    <dbReference type="NCBI Taxonomy" id="764103"/>
    <lineage>
        <taxon>Eukaryota</taxon>
        <taxon>Fungi</taxon>
        <taxon>Dikarya</taxon>
        <taxon>Basidiomycota</taxon>
        <taxon>Pucciniomycotina</taxon>
        <taxon>Mixiomycetes</taxon>
        <taxon>Mixiales</taxon>
        <taxon>Mixiaceae</taxon>
        <taxon>Mixia</taxon>
    </lineage>
</organism>
<dbReference type="PROSITE" id="PS50006">
    <property type="entry name" value="FHA_DOMAIN"/>
    <property type="match status" value="1"/>
</dbReference>
<feature type="region of interest" description="Disordered" evidence="1">
    <location>
        <begin position="233"/>
        <end position="259"/>
    </location>
</feature>
<keyword evidence="2" id="KW-0472">Membrane</keyword>
<feature type="compositionally biased region" description="Polar residues" evidence="1">
    <location>
        <begin position="209"/>
        <end position="218"/>
    </location>
</feature>
<feature type="region of interest" description="Disordered" evidence="1">
    <location>
        <begin position="290"/>
        <end position="330"/>
    </location>
</feature>
<evidence type="ECO:0000259" key="3">
    <source>
        <dbReference type="PROSITE" id="PS50006"/>
    </source>
</evidence>
<evidence type="ECO:0000313" key="5">
    <source>
        <dbReference type="Proteomes" id="UP000009131"/>
    </source>
</evidence>
<feature type="compositionally biased region" description="Acidic residues" evidence="1">
    <location>
        <begin position="303"/>
        <end position="316"/>
    </location>
</feature>
<dbReference type="Gene3D" id="2.60.200.20">
    <property type="match status" value="1"/>
</dbReference>
<keyword evidence="5" id="KW-1185">Reference proteome</keyword>
<dbReference type="AlphaFoldDB" id="G7E474"/>
<dbReference type="RefSeq" id="XP_014568290.1">
    <property type="nucleotide sequence ID" value="XM_014712804.1"/>
</dbReference>
<feature type="region of interest" description="Disordered" evidence="1">
    <location>
        <begin position="1"/>
        <end position="23"/>
    </location>
</feature>
<evidence type="ECO:0000313" key="4">
    <source>
        <dbReference type="EMBL" id="GAA97634.1"/>
    </source>
</evidence>
<feature type="compositionally biased region" description="Basic and acidic residues" evidence="1">
    <location>
        <begin position="1003"/>
        <end position="1012"/>
    </location>
</feature>
<protein>
    <recommendedName>
        <fullName evidence="3">FHA domain-containing protein</fullName>
    </recommendedName>
</protein>
<feature type="domain" description="FHA" evidence="3">
    <location>
        <begin position="58"/>
        <end position="116"/>
    </location>
</feature>
<keyword evidence="2" id="KW-0812">Transmembrane</keyword>
<feature type="compositionally biased region" description="Basic and acidic residues" evidence="1">
    <location>
        <begin position="186"/>
        <end position="196"/>
    </location>
</feature>
<dbReference type="HOGENOM" id="CLU_290531_0_0_1"/>
<feature type="transmembrane region" description="Helical" evidence="2">
    <location>
        <begin position="1026"/>
        <end position="1052"/>
    </location>
</feature>